<evidence type="ECO:0000313" key="5">
    <source>
        <dbReference type="Proteomes" id="UP000632858"/>
    </source>
</evidence>
<dbReference type="CDD" id="cd02440">
    <property type="entry name" value="AdoMet_MTases"/>
    <property type="match status" value="1"/>
</dbReference>
<dbReference type="InterPro" id="IPR029063">
    <property type="entry name" value="SAM-dependent_MTases_sf"/>
</dbReference>
<name>A0A917FQM2_9GAMM</name>
<evidence type="ECO:0000256" key="2">
    <source>
        <dbReference type="ARBA" id="ARBA00013346"/>
    </source>
</evidence>
<dbReference type="PANTHER" id="PTHR11579:SF18">
    <property type="entry name" value="PROTEIN-L-ISOASPARTATE O-METHYLTRANSFERASE"/>
    <property type="match status" value="1"/>
</dbReference>
<reference evidence="4" key="2">
    <citation type="submission" date="2020-09" db="EMBL/GenBank/DDBJ databases">
        <authorList>
            <person name="Sun Q."/>
            <person name="Zhou Y."/>
        </authorList>
    </citation>
    <scope>NUCLEOTIDE SEQUENCE</scope>
    <source>
        <strain evidence="4">CGMCC 1.12726</strain>
    </source>
</reference>
<protein>
    <recommendedName>
        <fullName evidence="2">Protein-L-isoaspartate O-methyltransferase</fullName>
    </recommendedName>
    <alternativeName>
        <fullName evidence="3">Protein L-isoaspartyl methyltransferase</fullName>
    </alternativeName>
</protein>
<organism evidence="4 5">
    <name type="scientific">Arenimonas maotaiensis</name>
    <dbReference type="NCBI Taxonomy" id="1446479"/>
    <lineage>
        <taxon>Bacteria</taxon>
        <taxon>Pseudomonadati</taxon>
        <taxon>Pseudomonadota</taxon>
        <taxon>Gammaproteobacteria</taxon>
        <taxon>Lysobacterales</taxon>
        <taxon>Lysobacteraceae</taxon>
        <taxon>Arenimonas</taxon>
    </lineage>
</organism>
<dbReference type="InterPro" id="IPR000682">
    <property type="entry name" value="PCMT"/>
</dbReference>
<accession>A0A917FQM2</accession>
<dbReference type="GO" id="GO:0005737">
    <property type="term" value="C:cytoplasm"/>
    <property type="evidence" value="ECO:0007669"/>
    <property type="project" value="TreeGrafter"/>
</dbReference>
<reference evidence="4" key="1">
    <citation type="journal article" date="2014" name="Int. J. Syst. Evol. Microbiol.">
        <title>Complete genome sequence of Corynebacterium casei LMG S-19264T (=DSM 44701T), isolated from a smear-ripened cheese.</title>
        <authorList>
            <consortium name="US DOE Joint Genome Institute (JGI-PGF)"/>
            <person name="Walter F."/>
            <person name="Albersmeier A."/>
            <person name="Kalinowski J."/>
            <person name="Ruckert C."/>
        </authorList>
    </citation>
    <scope>NUCLEOTIDE SEQUENCE</scope>
    <source>
        <strain evidence="4">CGMCC 1.12726</strain>
    </source>
</reference>
<proteinExistence type="inferred from homology"/>
<dbReference type="SUPFAM" id="SSF53335">
    <property type="entry name" value="S-adenosyl-L-methionine-dependent methyltransferases"/>
    <property type="match status" value="1"/>
</dbReference>
<sequence>MTLNIETARHAMIEQQIRPWDVTDMRVLGALAAVPRERFVPELHKALAFADTALPIGHGERMLKPVLEGRLLQALELQPNDEVLVIGTGSGFLTACVATLARAVTSIDRHADFLDAAKAKLAALDLNNVRFEQADAMAFRPNQQFDAILVTGAVAEAPDAFGHWLRDGGRLVLVRGLSPVQETVRITRERDAFRTDSIFETDIPYLAGAEPVEKFAL</sequence>
<dbReference type="RefSeq" id="WP_188450219.1">
    <property type="nucleotide sequence ID" value="NZ_BMFO01000005.1"/>
</dbReference>
<keyword evidence="5" id="KW-1185">Reference proteome</keyword>
<dbReference type="Proteomes" id="UP000632858">
    <property type="component" value="Unassembled WGS sequence"/>
</dbReference>
<dbReference type="EMBL" id="BMFO01000005">
    <property type="protein sequence ID" value="GGF97895.1"/>
    <property type="molecule type" value="Genomic_DNA"/>
</dbReference>
<dbReference type="AlphaFoldDB" id="A0A917FQM2"/>
<dbReference type="PANTHER" id="PTHR11579">
    <property type="entry name" value="PROTEIN-L-ISOASPARTATE O-METHYLTRANSFERASE"/>
    <property type="match status" value="1"/>
</dbReference>
<evidence type="ECO:0000313" key="4">
    <source>
        <dbReference type="EMBL" id="GGF97895.1"/>
    </source>
</evidence>
<dbReference type="GO" id="GO:0004719">
    <property type="term" value="F:protein-L-isoaspartate (D-aspartate) O-methyltransferase activity"/>
    <property type="evidence" value="ECO:0007669"/>
    <property type="project" value="InterPro"/>
</dbReference>
<gene>
    <name evidence="4" type="primary">pcm</name>
    <name evidence="4" type="ORF">GCM10010960_19500</name>
</gene>
<comment type="similarity">
    <text evidence="1">Belongs to the methyltransferase superfamily. L-isoaspartyl/D-aspartyl protein methyltransferase family.</text>
</comment>
<comment type="caution">
    <text evidence="4">The sequence shown here is derived from an EMBL/GenBank/DDBJ whole genome shotgun (WGS) entry which is preliminary data.</text>
</comment>
<dbReference type="Gene3D" id="3.40.50.150">
    <property type="entry name" value="Vaccinia Virus protein VP39"/>
    <property type="match status" value="1"/>
</dbReference>
<dbReference type="Pfam" id="PF01135">
    <property type="entry name" value="PCMT"/>
    <property type="match status" value="1"/>
</dbReference>
<evidence type="ECO:0000256" key="3">
    <source>
        <dbReference type="ARBA" id="ARBA00030757"/>
    </source>
</evidence>
<evidence type="ECO:0000256" key="1">
    <source>
        <dbReference type="ARBA" id="ARBA00005369"/>
    </source>
</evidence>